<comment type="caution">
    <text evidence="2">The sequence shown here is derived from an EMBL/GenBank/DDBJ whole genome shotgun (WGS) entry which is preliminary data.</text>
</comment>
<dbReference type="RefSeq" id="WP_184208687.1">
    <property type="nucleotide sequence ID" value="NZ_JACHIF010000004.1"/>
</dbReference>
<feature type="domain" description="Sialidase" evidence="1">
    <location>
        <begin position="126"/>
        <end position="280"/>
    </location>
</feature>
<accession>A0A7W7YL00</accession>
<dbReference type="SUPFAM" id="SSF50939">
    <property type="entry name" value="Sialidases"/>
    <property type="match status" value="1"/>
</dbReference>
<dbReference type="EMBL" id="JACHIF010000004">
    <property type="protein sequence ID" value="MBB5038146.1"/>
    <property type="molecule type" value="Genomic_DNA"/>
</dbReference>
<dbReference type="AlphaFoldDB" id="A0A7W7YL00"/>
<reference evidence="2 3" key="1">
    <citation type="submission" date="2020-08" db="EMBL/GenBank/DDBJ databases">
        <title>Genomic Encyclopedia of Type Strains, Phase IV (KMG-IV): sequencing the most valuable type-strain genomes for metagenomic binning, comparative biology and taxonomic classification.</title>
        <authorList>
            <person name="Goeker M."/>
        </authorList>
    </citation>
    <scope>NUCLEOTIDE SEQUENCE [LARGE SCALE GENOMIC DNA]</scope>
    <source>
        <strain evidence="2 3">DSM 12251</strain>
    </source>
</reference>
<dbReference type="Gene3D" id="2.120.10.10">
    <property type="match status" value="1"/>
</dbReference>
<dbReference type="Proteomes" id="UP000534294">
    <property type="component" value="Unassembled WGS sequence"/>
</dbReference>
<evidence type="ECO:0000313" key="2">
    <source>
        <dbReference type="EMBL" id="MBB5038146.1"/>
    </source>
</evidence>
<dbReference type="Pfam" id="PF13088">
    <property type="entry name" value="BNR_2"/>
    <property type="match status" value="1"/>
</dbReference>
<protein>
    <recommendedName>
        <fullName evidence="1">Sialidase domain-containing protein</fullName>
    </recommendedName>
</protein>
<dbReference type="InterPro" id="IPR036278">
    <property type="entry name" value="Sialidase_sf"/>
</dbReference>
<keyword evidence="3" id="KW-1185">Reference proteome</keyword>
<evidence type="ECO:0000313" key="3">
    <source>
        <dbReference type="Proteomes" id="UP000534294"/>
    </source>
</evidence>
<proteinExistence type="predicted"/>
<sequence>MHKIISFLSFIALANAQEISFPVPALDLSQETARQVQVDREAGQYLGHPTTVLLEDGKTMLCVYPKGHGKGGIVYKRSLDGGLTWSDRLPTPENWATSREVPTLHRVVNAAGKKRLIMWSGLYPARLAVSEDDGANWSSLKPAGDWGGIVVMGFTEPLKTPGHYMAMFHDDGRYFSTTNTHSKPPLFILYKVLSEDGGLSWGKPEPVFQSSEVNLCEPGFIRSPDGQEIAVLLRENARKKNSHIIFSRDEGQTWTAPRELPDSLNGDRHTAKYTADGRLFISFRSVAPKGKTTPFLGDWVAWVGRYEDLAQGKPGQYHVRLMDNTKGYDCAYPGVEVLPDDTVVTTTYGHWTEGEMPYIMSVRLQLSELDALKK</sequence>
<dbReference type="InterPro" id="IPR011040">
    <property type="entry name" value="Sialidase"/>
</dbReference>
<gene>
    <name evidence="2" type="ORF">HNQ64_002404</name>
</gene>
<dbReference type="CDD" id="cd15482">
    <property type="entry name" value="Sialidase_non-viral"/>
    <property type="match status" value="1"/>
</dbReference>
<evidence type="ECO:0000259" key="1">
    <source>
        <dbReference type="Pfam" id="PF13088"/>
    </source>
</evidence>
<organism evidence="2 3">
    <name type="scientific">Prosthecobacter dejongeii</name>
    <dbReference type="NCBI Taxonomy" id="48465"/>
    <lineage>
        <taxon>Bacteria</taxon>
        <taxon>Pseudomonadati</taxon>
        <taxon>Verrucomicrobiota</taxon>
        <taxon>Verrucomicrobiia</taxon>
        <taxon>Verrucomicrobiales</taxon>
        <taxon>Verrucomicrobiaceae</taxon>
        <taxon>Prosthecobacter</taxon>
    </lineage>
</organism>
<name>A0A7W7YL00_9BACT</name>